<evidence type="ECO:0000259" key="4">
    <source>
        <dbReference type="PROSITE" id="PS50075"/>
    </source>
</evidence>
<keyword evidence="3" id="KW-0597">Phosphoprotein</keyword>
<dbReference type="PANTHER" id="PTHR45398">
    <property type="match status" value="1"/>
</dbReference>
<dbReference type="GO" id="GO:0008610">
    <property type="term" value="P:lipid biosynthetic process"/>
    <property type="evidence" value="ECO:0007669"/>
    <property type="project" value="UniProtKB-ARBA"/>
</dbReference>
<evidence type="ECO:0000256" key="3">
    <source>
        <dbReference type="ARBA" id="ARBA00022553"/>
    </source>
</evidence>
<dbReference type="Pfam" id="PF00668">
    <property type="entry name" value="Condensation"/>
    <property type="match status" value="1"/>
</dbReference>
<dbReference type="Gene3D" id="3.30.559.30">
    <property type="entry name" value="Nonribosomal peptide synthetase, condensation domain"/>
    <property type="match status" value="1"/>
</dbReference>
<dbReference type="Pfam" id="PF00550">
    <property type="entry name" value="PP-binding"/>
    <property type="match status" value="1"/>
</dbReference>
<dbReference type="PROSITE" id="PS00012">
    <property type="entry name" value="PHOSPHOPANTETHEINE"/>
    <property type="match status" value="1"/>
</dbReference>
<comment type="caution">
    <text evidence="5">The sequence shown here is derived from an EMBL/GenBank/DDBJ whole genome shotgun (WGS) entry which is preliminary data.</text>
</comment>
<dbReference type="NCBIfam" id="TIGR01720">
    <property type="entry name" value="NRPS-para261"/>
    <property type="match status" value="1"/>
</dbReference>
<evidence type="ECO:0000256" key="1">
    <source>
        <dbReference type="ARBA" id="ARBA00001957"/>
    </source>
</evidence>
<keyword evidence="2" id="KW-0596">Phosphopantetheine</keyword>
<dbReference type="Gene3D" id="3.30.559.10">
    <property type="entry name" value="Chloramphenicol acetyltransferase-like domain"/>
    <property type="match status" value="1"/>
</dbReference>
<dbReference type="AlphaFoldDB" id="A0A846H8X4"/>
<evidence type="ECO:0000256" key="2">
    <source>
        <dbReference type="ARBA" id="ARBA00022450"/>
    </source>
</evidence>
<feature type="non-terminal residue" evidence="5">
    <location>
        <position position="1"/>
    </location>
</feature>
<feature type="domain" description="Carrier" evidence="4">
    <location>
        <begin position="1"/>
        <end position="73"/>
    </location>
</feature>
<dbReference type="RefSeq" id="WP_236117070.1">
    <property type="nucleotide sequence ID" value="NZ_JTCM02000028.1"/>
</dbReference>
<dbReference type="CDD" id="cd19534">
    <property type="entry name" value="E_NRPS"/>
    <property type="match status" value="1"/>
</dbReference>
<dbReference type="InterPro" id="IPR010060">
    <property type="entry name" value="NRPS_synth"/>
</dbReference>
<dbReference type="EMBL" id="JTCM02000028">
    <property type="protein sequence ID" value="NEU73792.1"/>
    <property type="molecule type" value="Genomic_DNA"/>
</dbReference>
<dbReference type="InterPro" id="IPR036736">
    <property type="entry name" value="ACP-like_sf"/>
</dbReference>
<reference evidence="5 6" key="1">
    <citation type="journal article" date="2015" name="Genome Announc.">
        <title>Draft Genome Sequence of Cyanobacterium Hassallia byssoidea Strain VB512170, Isolated from Monuments in India.</title>
        <authorList>
            <person name="Singh D."/>
            <person name="Chandrababunaidu M.M."/>
            <person name="Panda A."/>
            <person name="Sen D."/>
            <person name="Bhattacharyya S."/>
            <person name="Adhikary S.P."/>
            <person name="Tripathy S."/>
        </authorList>
    </citation>
    <scope>NUCLEOTIDE SEQUENCE [LARGE SCALE GENOMIC DNA]</scope>
    <source>
        <strain evidence="5 6">VB512170</strain>
    </source>
</reference>
<dbReference type="PANTHER" id="PTHR45398:SF1">
    <property type="entry name" value="ENZYME, PUTATIVE (JCVI)-RELATED"/>
    <property type="match status" value="1"/>
</dbReference>
<dbReference type="InterPro" id="IPR023213">
    <property type="entry name" value="CAT-like_dom_sf"/>
</dbReference>
<name>A0A846H8X4_9CYAN</name>
<dbReference type="Gene3D" id="1.10.1200.10">
    <property type="entry name" value="ACP-like"/>
    <property type="match status" value="1"/>
</dbReference>
<dbReference type="InterPro" id="IPR009081">
    <property type="entry name" value="PP-bd_ACP"/>
</dbReference>
<proteinExistence type="predicted"/>
<dbReference type="InterPro" id="IPR006162">
    <property type="entry name" value="Ppantetheine_attach_site"/>
</dbReference>
<organism evidence="5 6">
    <name type="scientific">Hassallia byssoidea VB512170</name>
    <dbReference type="NCBI Taxonomy" id="1304833"/>
    <lineage>
        <taxon>Bacteria</taxon>
        <taxon>Bacillati</taxon>
        <taxon>Cyanobacteriota</taxon>
        <taxon>Cyanophyceae</taxon>
        <taxon>Nostocales</taxon>
        <taxon>Tolypothrichaceae</taxon>
        <taxon>Hassallia</taxon>
    </lineage>
</organism>
<evidence type="ECO:0000313" key="5">
    <source>
        <dbReference type="EMBL" id="NEU73792.1"/>
    </source>
</evidence>
<protein>
    <submittedName>
        <fullName evidence="5">Non-ribosomal peptide synthetase</fullName>
    </submittedName>
</protein>
<accession>A0A846H8X4</accession>
<sequence length="556" mass="61849">RTAIEEMLAGIWASLLGVERVGVYDNFFELGGDSILTIQVVAKANQAGLQLTVKQLFERQTIAQLAAGTTTANQAEQGVMTGTLPLTPIQHWFFEQNLPEPAHWNQTLLLEMQLGIEPNILEQVVQQLLVHHDALRLRFERTNSGWQQKNAAVDDRIPFTRIDLSTLPEAQHKTAIEAKVAELQTSLNLSNGPVVQVAWLFLGDRLPSRLLIVIHHLAVDVVSWRILLSDLQTAYQQLSGGAAMQLPAKTTAFKHWAQRLAEYAQSQPLEKELGYWLTESYEQVASIPVDYPLGANTEASARTVSVSLSVEETRVLLEEVPKAYSTQIDDVLLTALVQVLAEWTGSNSILFNLEGHGREHIFENLDLSRTVGWFSTIFPVVLELQATDNPGETLKSVKEQLRRVPQQGIGYGLLRYLKGDAEIAAKLKALPQAQVNFNYLGQFDQLLQTSSIFKVVSESTEPSRSPIANRSHLLDVSGLILEGQLRLNWTYSEKVHLDSTVESLAHKFLQALQALIAHCLSPEVGGYTPSDFPVADLSQTDLDELIAQLQQEDLDY</sequence>
<dbReference type="InterPro" id="IPR001242">
    <property type="entry name" value="Condensation_dom"/>
</dbReference>
<comment type="cofactor">
    <cofactor evidence="1">
        <name>pantetheine 4'-phosphate</name>
        <dbReference type="ChEBI" id="CHEBI:47942"/>
    </cofactor>
</comment>
<dbReference type="SUPFAM" id="SSF52777">
    <property type="entry name" value="CoA-dependent acyltransferases"/>
    <property type="match status" value="2"/>
</dbReference>
<keyword evidence="6" id="KW-1185">Reference proteome</keyword>
<dbReference type="PROSITE" id="PS50075">
    <property type="entry name" value="CARRIER"/>
    <property type="match status" value="1"/>
</dbReference>
<dbReference type="GO" id="GO:0003824">
    <property type="term" value="F:catalytic activity"/>
    <property type="evidence" value="ECO:0007669"/>
    <property type="project" value="InterPro"/>
</dbReference>
<gene>
    <name evidence="5" type="ORF">PI95_014785</name>
</gene>
<dbReference type="FunFam" id="1.10.1200.10:FF:000005">
    <property type="entry name" value="Nonribosomal peptide synthetase 1"/>
    <property type="match status" value="1"/>
</dbReference>
<evidence type="ECO:0000313" key="6">
    <source>
        <dbReference type="Proteomes" id="UP000031549"/>
    </source>
</evidence>
<dbReference type="Proteomes" id="UP000031549">
    <property type="component" value="Unassembled WGS sequence"/>
</dbReference>
<dbReference type="SUPFAM" id="SSF47336">
    <property type="entry name" value="ACP-like"/>
    <property type="match status" value="1"/>
</dbReference>